<organism evidence="1 2">
    <name type="scientific">Beta vulgaris subsp. vulgaris</name>
    <name type="common">Beet</name>
    <dbReference type="NCBI Taxonomy" id="3555"/>
    <lineage>
        <taxon>Eukaryota</taxon>
        <taxon>Viridiplantae</taxon>
        <taxon>Streptophyta</taxon>
        <taxon>Embryophyta</taxon>
        <taxon>Tracheophyta</taxon>
        <taxon>Spermatophyta</taxon>
        <taxon>Magnoliopsida</taxon>
        <taxon>eudicotyledons</taxon>
        <taxon>Gunneridae</taxon>
        <taxon>Pentapetalae</taxon>
        <taxon>Caryophyllales</taxon>
        <taxon>Chenopodiaceae</taxon>
        <taxon>Betoideae</taxon>
        <taxon>Beta</taxon>
    </lineage>
</organism>
<dbReference type="Proteomes" id="UP000035740">
    <property type="component" value="Unassembled WGS sequence"/>
</dbReference>
<accession>A0A0J8BGI7</accession>
<reference evidence="1 2" key="1">
    <citation type="journal article" date="2014" name="Nature">
        <title>The genome of the recently domesticated crop plant sugar beet (Beta vulgaris).</title>
        <authorList>
            <person name="Dohm J.C."/>
            <person name="Minoche A.E."/>
            <person name="Holtgrawe D."/>
            <person name="Capella-Gutierrez S."/>
            <person name="Zakrzewski F."/>
            <person name="Tafer H."/>
            <person name="Rupp O."/>
            <person name="Sorensen T.R."/>
            <person name="Stracke R."/>
            <person name="Reinhardt R."/>
            <person name="Goesmann A."/>
            <person name="Kraft T."/>
            <person name="Schulz B."/>
            <person name="Stadler P.F."/>
            <person name="Schmidt T."/>
            <person name="Gabaldon T."/>
            <person name="Lehrach H."/>
            <person name="Weisshaar B."/>
            <person name="Himmelbauer H."/>
        </authorList>
    </citation>
    <scope>NUCLEOTIDE SEQUENCE [LARGE SCALE GENOMIC DNA]</scope>
    <source>
        <tissue evidence="1">Taproot</tissue>
    </source>
</reference>
<sequence>MISVQTQDVKITEGKAHEHGFAWCCWIQGDWKVAGWCHNHKLGVDGQV</sequence>
<gene>
    <name evidence="1" type="ORF">BVRB_2g047410</name>
</gene>
<protein>
    <submittedName>
        <fullName evidence="1">Uncharacterized protein</fullName>
    </submittedName>
</protein>
<dbReference type="EMBL" id="KQ090231">
    <property type="protein sequence ID" value="KMS99162.1"/>
    <property type="molecule type" value="Genomic_DNA"/>
</dbReference>
<name>A0A0J8BGI7_BETVV</name>
<evidence type="ECO:0000313" key="2">
    <source>
        <dbReference type="Proteomes" id="UP000035740"/>
    </source>
</evidence>
<keyword evidence="2" id="KW-1185">Reference proteome</keyword>
<evidence type="ECO:0000313" key="1">
    <source>
        <dbReference type="EMBL" id="KMS99162.1"/>
    </source>
</evidence>
<dbReference type="Gramene" id="KMS99162">
    <property type="protein sequence ID" value="KMS99162"/>
    <property type="gene ID" value="BVRB_2g047410"/>
</dbReference>
<dbReference type="AlphaFoldDB" id="A0A0J8BGI7"/>
<proteinExistence type="predicted"/>